<feature type="domain" description="Translation initiation factor IF2/IF5" evidence="5">
    <location>
        <begin position="189"/>
        <end position="297"/>
    </location>
</feature>
<protein>
    <recommendedName>
        <fullName evidence="5">Translation initiation factor IF2/IF5 domain-containing protein</fullName>
    </recommendedName>
</protein>
<dbReference type="GeneID" id="43579447"/>
<name>A0A5E8B2Q6_9ASCO</name>
<dbReference type="InterPro" id="IPR016189">
    <property type="entry name" value="Transl_init_fac_IF2/IF5_N"/>
</dbReference>
<dbReference type="Proteomes" id="UP000398389">
    <property type="component" value="Unassembled WGS sequence"/>
</dbReference>
<dbReference type="AlphaFoldDB" id="A0A5E8B2Q6"/>
<proteinExistence type="inferred from homology"/>
<evidence type="ECO:0000256" key="2">
    <source>
        <dbReference type="ARBA" id="ARBA00022540"/>
    </source>
</evidence>
<feature type="region of interest" description="Disordered" evidence="4">
    <location>
        <begin position="1"/>
        <end position="108"/>
    </location>
</feature>
<dbReference type="RefSeq" id="XP_031851238.1">
    <property type="nucleotide sequence ID" value="XM_031995347.1"/>
</dbReference>
<evidence type="ECO:0000259" key="5">
    <source>
        <dbReference type="SMART" id="SM00653"/>
    </source>
</evidence>
<evidence type="ECO:0000256" key="1">
    <source>
        <dbReference type="ARBA" id="ARBA00010397"/>
    </source>
</evidence>
<gene>
    <name evidence="6" type="ORF">SAPINGB_P000624</name>
</gene>
<keyword evidence="7" id="KW-1185">Reference proteome</keyword>
<dbReference type="GO" id="GO:0001731">
    <property type="term" value="P:formation of translation preinitiation complex"/>
    <property type="evidence" value="ECO:0007669"/>
    <property type="project" value="TreeGrafter"/>
</dbReference>
<feature type="compositionally biased region" description="Low complexity" evidence="4">
    <location>
        <begin position="81"/>
        <end position="103"/>
    </location>
</feature>
<dbReference type="InterPro" id="IPR045196">
    <property type="entry name" value="IF2/IF5"/>
</dbReference>
<organism evidence="6 7">
    <name type="scientific">Magnusiomyces paraingens</name>
    <dbReference type="NCBI Taxonomy" id="2606893"/>
    <lineage>
        <taxon>Eukaryota</taxon>
        <taxon>Fungi</taxon>
        <taxon>Dikarya</taxon>
        <taxon>Ascomycota</taxon>
        <taxon>Saccharomycotina</taxon>
        <taxon>Dipodascomycetes</taxon>
        <taxon>Dipodascales</taxon>
        <taxon>Dipodascaceae</taxon>
        <taxon>Magnusiomyces</taxon>
    </lineage>
</organism>
<dbReference type="PANTHER" id="PTHR23001:SF3">
    <property type="entry name" value="EUKARYOTIC TRANSLATION INITIATION FACTOR 2 SUBUNIT 2"/>
    <property type="match status" value="1"/>
</dbReference>
<evidence type="ECO:0000256" key="4">
    <source>
        <dbReference type="SAM" id="MobiDB-lite"/>
    </source>
</evidence>
<evidence type="ECO:0000313" key="6">
    <source>
        <dbReference type="EMBL" id="VVT45060.1"/>
    </source>
</evidence>
<evidence type="ECO:0000256" key="3">
    <source>
        <dbReference type="ARBA" id="ARBA00022917"/>
    </source>
</evidence>
<dbReference type="InterPro" id="IPR016190">
    <property type="entry name" value="Transl_init_fac_IF2/IF5_Zn-bd"/>
</dbReference>
<feature type="region of interest" description="Disordered" evidence="4">
    <location>
        <begin position="125"/>
        <end position="159"/>
    </location>
</feature>
<sequence>MTEEELVFDPSIKKKKKSSKSKSKTIEAEQPESASAQASTDANGADEITDLMASLATKKKKTKSKSSASASASAADEESTTTESRPDSAADGATAGGEDAPLFDAKKKKKKSKAAAAADFDALLEKAGVSETKKEKKSSSSSSSSNAVKEATPAVNERGERDFTYPELLTRFFKILADNNPELASERPDQKYKIPPPEVKRDGKKTLFVNIKEISDRLHRPTDHVTSFLYAELGTTGSVDGSNRLVIKGRYQQKQIETVLRKYIVEYVTCKTCKSINTVLKKENRLFFLDCNSCGSRRSVSSIKTGYQAIIRRQKV</sequence>
<dbReference type="GO" id="GO:0031369">
    <property type="term" value="F:translation initiation factor binding"/>
    <property type="evidence" value="ECO:0007669"/>
    <property type="project" value="TreeGrafter"/>
</dbReference>
<dbReference type="EMBL" id="CABVLU010000001">
    <property type="protein sequence ID" value="VVT45060.1"/>
    <property type="molecule type" value="Genomic_DNA"/>
</dbReference>
<feature type="compositionally biased region" description="Low complexity" evidence="4">
    <location>
        <begin position="65"/>
        <end position="74"/>
    </location>
</feature>
<dbReference type="SMART" id="SM00653">
    <property type="entry name" value="eIF2B_5"/>
    <property type="match status" value="1"/>
</dbReference>
<comment type="similarity">
    <text evidence="1">Belongs to the eIF-2-beta/eIF-5 family.</text>
</comment>
<dbReference type="FunFam" id="3.30.30.170:FF:000001">
    <property type="entry name" value="Eukaryotic translation initiation factor 2 subunit"/>
    <property type="match status" value="1"/>
</dbReference>
<keyword evidence="3" id="KW-0648">Protein biosynthesis</keyword>
<dbReference type="Pfam" id="PF01873">
    <property type="entry name" value="eIF-5_eIF-2B"/>
    <property type="match status" value="1"/>
</dbReference>
<accession>A0A5E8B2Q6</accession>
<dbReference type="SUPFAM" id="SSF75689">
    <property type="entry name" value="Zinc-binding domain of translation initiation factor 2 beta"/>
    <property type="match status" value="1"/>
</dbReference>
<dbReference type="PANTHER" id="PTHR23001">
    <property type="entry name" value="EUKARYOTIC TRANSLATION INITIATION FACTOR"/>
    <property type="match status" value="1"/>
</dbReference>
<keyword evidence="2" id="KW-0396">Initiation factor</keyword>
<dbReference type="SUPFAM" id="SSF100966">
    <property type="entry name" value="Translation initiation factor 2 beta, aIF2beta, N-terminal domain"/>
    <property type="match status" value="1"/>
</dbReference>
<dbReference type="GO" id="GO:0003743">
    <property type="term" value="F:translation initiation factor activity"/>
    <property type="evidence" value="ECO:0007669"/>
    <property type="project" value="UniProtKB-KW"/>
</dbReference>
<dbReference type="GO" id="GO:0005850">
    <property type="term" value="C:eukaryotic translation initiation factor 2 complex"/>
    <property type="evidence" value="ECO:0007669"/>
    <property type="project" value="TreeGrafter"/>
</dbReference>
<dbReference type="GO" id="GO:0003729">
    <property type="term" value="F:mRNA binding"/>
    <property type="evidence" value="ECO:0007669"/>
    <property type="project" value="TreeGrafter"/>
</dbReference>
<dbReference type="Gene3D" id="3.30.30.170">
    <property type="match status" value="1"/>
</dbReference>
<reference evidence="6 7" key="1">
    <citation type="submission" date="2019-09" db="EMBL/GenBank/DDBJ databases">
        <authorList>
            <person name="Brejova B."/>
        </authorList>
    </citation>
    <scope>NUCLEOTIDE SEQUENCE [LARGE SCALE GENOMIC DNA]</scope>
</reference>
<feature type="compositionally biased region" description="Basic residues" evidence="4">
    <location>
        <begin position="13"/>
        <end position="23"/>
    </location>
</feature>
<evidence type="ECO:0000313" key="7">
    <source>
        <dbReference type="Proteomes" id="UP000398389"/>
    </source>
</evidence>
<dbReference type="OrthoDB" id="10255414at2759"/>
<dbReference type="InterPro" id="IPR002735">
    <property type="entry name" value="Transl_init_fac_IF2/IF5_dom"/>
</dbReference>